<dbReference type="EMBL" id="CP136336">
    <property type="protein sequence ID" value="WOB07324.1"/>
    <property type="molecule type" value="Genomic_DNA"/>
</dbReference>
<name>A0ABZ0CQR6_9BURK</name>
<evidence type="ECO:0000313" key="2">
    <source>
        <dbReference type="EMBL" id="WOB07324.1"/>
    </source>
</evidence>
<keyword evidence="3" id="KW-1185">Reference proteome</keyword>
<organism evidence="2 3">
    <name type="scientific">Piscinibacter gummiphilus</name>
    <dbReference type="NCBI Taxonomy" id="946333"/>
    <lineage>
        <taxon>Bacteria</taxon>
        <taxon>Pseudomonadati</taxon>
        <taxon>Pseudomonadota</taxon>
        <taxon>Betaproteobacteria</taxon>
        <taxon>Burkholderiales</taxon>
        <taxon>Sphaerotilaceae</taxon>
        <taxon>Piscinibacter</taxon>
    </lineage>
</organism>
<reference evidence="2 3" key="1">
    <citation type="submission" date="2023-10" db="EMBL/GenBank/DDBJ databases">
        <title>Bacteria for the degradation of biodegradable plastic PBAT(Polybutylene adipate terephthalate).</title>
        <authorList>
            <person name="Weon H.-Y."/>
            <person name="Yeon J."/>
        </authorList>
    </citation>
    <scope>NUCLEOTIDE SEQUENCE [LARGE SCALE GENOMIC DNA]</scope>
    <source>
        <strain evidence="2 3">SBD 7-3</strain>
    </source>
</reference>
<dbReference type="PANTHER" id="PTHR43283:SF3">
    <property type="entry name" value="BETA-LACTAMASE FAMILY PROTEIN (AFU_ORTHOLOGUE AFUA_5G07500)"/>
    <property type="match status" value="1"/>
</dbReference>
<feature type="domain" description="Beta-lactamase-related" evidence="1">
    <location>
        <begin position="15"/>
        <end position="374"/>
    </location>
</feature>
<dbReference type="Pfam" id="PF00144">
    <property type="entry name" value="Beta-lactamase"/>
    <property type="match status" value="1"/>
</dbReference>
<keyword evidence="2" id="KW-0378">Hydrolase</keyword>
<evidence type="ECO:0000259" key="1">
    <source>
        <dbReference type="Pfam" id="PF00144"/>
    </source>
</evidence>
<gene>
    <name evidence="2" type="ORF">RXV79_20695</name>
</gene>
<dbReference type="Proteomes" id="UP001303946">
    <property type="component" value="Chromosome"/>
</dbReference>
<dbReference type="InterPro" id="IPR001466">
    <property type="entry name" value="Beta-lactam-related"/>
</dbReference>
<dbReference type="RefSeq" id="WP_316699995.1">
    <property type="nucleotide sequence ID" value="NZ_CP136336.1"/>
</dbReference>
<accession>A0ABZ0CQR6</accession>
<dbReference type="InterPro" id="IPR012338">
    <property type="entry name" value="Beta-lactam/transpept-like"/>
</dbReference>
<dbReference type="Gene3D" id="3.40.710.10">
    <property type="entry name" value="DD-peptidase/beta-lactamase superfamily"/>
    <property type="match status" value="1"/>
</dbReference>
<proteinExistence type="predicted"/>
<dbReference type="PANTHER" id="PTHR43283">
    <property type="entry name" value="BETA-LACTAMASE-RELATED"/>
    <property type="match status" value="1"/>
</dbReference>
<protein>
    <submittedName>
        <fullName evidence="2">Serine hydrolase domain-containing protein</fullName>
        <ecNumber evidence="2">3.1.1.103</ecNumber>
    </submittedName>
</protein>
<dbReference type="GO" id="GO:0016787">
    <property type="term" value="F:hydrolase activity"/>
    <property type="evidence" value="ECO:0007669"/>
    <property type="project" value="UniProtKB-KW"/>
</dbReference>
<dbReference type="SUPFAM" id="SSF56601">
    <property type="entry name" value="beta-lactamase/transpeptidase-like"/>
    <property type="match status" value="1"/>
</dbReference>
<sequence length="393" mass="42471">MTAPFDFQPIHTAMKRYVDGNLLAGVSCAVLRGQDLLDVHHVGLADKENGVPMRDDTIFRAFSNTKLVATIAALQLLDAGKFQLDDPIERFIPALGNRQVLREGATSLSDTEPATRPITIRQLMSHSSGLSYGLLDPGTLLFKAYAERQVLSPLLSLSHMMEALSGLPLASQPGTRWEYSVASDVLARLVEVVSRERFGDYLQAHILEPLGMVDTKFVVPAQDLPRLAAMYAGAAPTNPMAPGLTRADDWPYPKAFTVPVPSQSGGGGLVTTLPDMVALMRSLMPGGKALLKPETLALMMSNQLPEGVSIRFPTVGPVPGKVFGLGGAITVKPSAYDPPGGLGEFEWGGIGGTHWWINPRHNIAGLAMTQRQHGFWHPFSFEFKRLAYAALGH</sequence>
<evidence type="ECO:0000313" key="3">
    <source>
        <dbReference type="Proteomes" id="UP001303946"/>
    </source>
</evidence>
<dbReference type="EC" id="3.1.1.103" evidence="2"/>
<dbReference type="InterPro" id="IPR050789">
    <property type="entry name" value="Diverse_Enzym_Activities"/>
</dbReference>